<feature type="compositionally biased region" description="Basic and acidic residues" evidence="1">
    <location>
        <begin position="275"/>
        <end position="286"/>
    </location>
</feature>
<gene>
    <name evidence="2" type="ORF">AVDCRST_MAG88-693</name>
</gene>
<protein>
    <submittedName>
        <fullName evidence="2">N-methylhydantoinase B</fullName>
        <ecNumber evidence="2">3.5.2.14</ecNumber>
    </submittedName>
</protein>
<dbReference type="EC" id="3.5.2.14" evidence="2"/>
<reference evidence="2" key="1">
    <citation type="submission" date="2020-02" db="EMBL/GenBank/DDBJ databases">
        <authorList>
            <person name="Meier V. D."/>
        </authorList>
    </citation>
    <scope>NUCLEOTIDE SEQUENCE</scope>
    <source>
        <strain evidence="2">AVDCRST_MAG88</strain>
    </source>
</reference>
<dbReference type="EMBL" id="CADCWM010000244">
    <property type="protein sequence ID" value="CAA9549937.1"/>
    <property type="molecule type" value="Genomic_DNA"/>
</dbReference>
<feature type="compositionally biased region" description="Basic residues" evidence="1">
    <location>
        <begin position="87"/>
        <end position="103"/>
    </location>
</feature>
<dbReference type="AlphaFoldDB" id="A0A6J4UGG8"/>
<feature type="compositionally biased region" description="Basic residues" evidence="1">
    <location>
        <begin position="193"/>
        <end position="204"/>
    </location>
</feature>
<feature type="non-terminal residue" evidence="2">
    <location>
        <position position="442"/>
    </location>
</feature>
<feature type="compositionally biased region" description="Basic and acidic residues" evidence="1">
    <location>
        <begin position="205"/>
        <end position="222"/>
    </location>
</feature>
<feature type="region of interest" description="Disordered" evidence="1">
    <location>
        <begin position="1"/>
        <end position="442"/>
    </location>
</feature>
<feature type="compositionally biased region" description="Low complexity" evidence="1">
    <location>
        <begin position="108"/>
        <end position="120"/>
    </location>
</feature>
<name>A0A6J4UGG8_9BACT</name>
<feature type="compositionally biased region" description="Basic and acidic residues" evidence="1">
    <location>
        <begin position="417"/>
        <end position="430"/>
    </location>
</feature>
<feature type="compositionally biased region" description="Basic residues" evidence="1">
    <location>
        <begin position="43"/>
        <end position="58"/>
    </location>
</feature>
<evidence type="ECO:0000313" key="2">
    <source>
        <dbReference type="EMBL" id="CAA9549937.1"/>
    </source>
</evidence>
<keyword evidence="2" id="KW-0378">Hydrolase</keyword>
<feature type="non-terminal residue" evidence="2">
    <location>
        <position position="1"/>
    </location>
</feature>
<evidence type="ECO:0000256" key="1">
    <source>
        <dbReference type="SAM" id="MobiDB-lite"/>
    </source>
</evidence>
<dbReference type="GO" id="GO:0047423">
    <property type="term" value="F:N-methylhydantoinase (ATP-hydrolyzing) activity"/>
    <property type="evidence" value="ECO:0007669"/>
    <property type="project" value="UniProtKB-EC"/>
</dbReference>
<feature type="compositionally biased region" description="Basic residues" evidence="1">
    <location>
        <begin position="1"/>
        <end position="10"/>
    </location>
</feature>
<feature type="compositionally biased region" description="Basic and acidic residues" evidence="1">
    <location>
        <begin position="166"/>
        <end position="192"/>
    </location>
</feature>
<proteinExistence type="predicted"/>
<accession>A0A6J4UGG8</accession>
<feature type="compositionally biased region" description="Low complexity" evidence="1">
    <location>
        <begin position="385"/>
        <end position="394"/>
    </location>
</feature>
<sequence>LLERHPHPRGRCGGPGARDPPLPGGDALLPAGRGRGDRARPDRARRHHHRQRPLRGGRHSPERHQPRRADLPPGGTRPLRPVQGALARHRREGRRLLVARRPQHLSGRAAAPAAEALRAWGARRDAGAAHPSECAAAGELARGPGGTGRRAAGRGDTPRGTPRPLRLGDRRDGDRRDPRPRGADGPRPDRRDPRRRLRGGRRPRLGRDERGTGPDSGADHGRRLGPPLRLHRLGAAAAGGGGQHRPRRNDLGGPAGGEVPHRPGPPRQRGVLPADPHRRPRGELRPRPPAGAGDRRPRRRDPDRGRADLPGAGAGPPRPHDRRPLRLGPGADDRRRRPGDGGALHPRAAERRWLGRAAGQGRPERPDVHRQRRLPQRAGRGHRVALPPAGGAARARPRLGRGGTSPRWARPRLRLPRPLDRDGDQHRPDALPRTAVRPLRRG</sequence>
<feature type="compositionally biased region" description="Basic residues" evidence="1">
    <location>
        <begin position="370"/>
        <end position="383"/>
    </location>
</feature>
<feature type="compositionally biased region" description="Low complexity" evidence="1">
    <location>
        <begin position="154"/>
        <end position="165"/>
    </location>
</feature>
<organism evidence="2">
    <name type="scientific">uncultured Thermomicrobiales bacterium</name>
    <dbReference type="NCBI Taxonomy" id="1645740"/>
    <lineage>
        <taxon>Bacteria</taxon>
        <taxon>Pseudomonadati</taxon>
        <taxon>Thermomicrobiota</taxon>
        <taxon>Thermomicrobia</taxon>
        <taxon>Thermomicrobiales</taxon>
        <taxon>environmental samples</taxon>
    </lineage>
</organism>
<feature type="compositionally biased region" description="Basic and acidic residues" evidence="1">
    <location>
        <begin position="59"/>
        <end position="70"/>
    </location>
</feature>
<feature type="compositionally biased region" description="Low complexity" evidence="1">
    <location>
        <begin position="224"/>
        <end position="236"/>
    </location>
</feature>